<accession>A0A8S1DKS1</accession>
<dbReference type="SUPFAM" id="SSF47616">
    <property type="entry name" value="GST C-terminal domain-like"/>
    <property type="match status" value="1"/>
</dbReference>
<reference evidence="2 3" key="1">
    <citation type="submission" date="2020-04" db="EMBL/GenBank/DDBJ databases">
        <authorList>
            <person name="Alioto T."/>
            <person name="Alioto T."/>
            <person name="Gomez Garrido J."/>
        </authorList>
    </citation>
    <scope>NUCLEOTIDE SEQUENCE [LARGE SCALE GENOMIC DNA]</scope>
</reference>
<sequence length="170" mass="18934">MVLCDANVITNTCKFLNLNAPGDIAFLPSGEVILKTKSKEVKGFASVLESIIISQGNASHLVPSNPEELAQLRQWLEICITTVNFADSQSTAIKELNERLAKVNFLVGNRISVADAVLYYTIYPVLARATMHEKEQFCHLSRWFSTVQHLPKLKAGHETIAFSRNPLYSN</sequence>
<dbReference type="GO" id="GO:0005634">
    <property type="term" value="C:nucleus"/>
    <property type="evidence" value="ECO:0007669"/>
    <property type="project" value="TreeGrafter"/>
</dbReference>
<name>A0A8S1DKS1_9INSE</name>
<keyword evidence="3" id="KW-1185">Reference proteome</keyword>
<dbReference type="GO" id="GO:0043517">
    <property type="term" value="P:positive regulation of DNA damage response, signal transduction by p53 class mediator"/>
    <property type="evidence" value="ECO:0007669"/>
    <property type="project" value="InterPro"/>
</dbReference>
<dbReference type="InterPro" id="IPR042450">
    <property type="entry name" value="EEF1E1"/>
</dbReference>
<feature type="domain" description="GST C-terminal" evidence="1">
    <location>
        <begin position="38"/>
        <end position="167"/>
    </location>
</feature>
<dbReference type="GO" id="GO:0005737">
    <property type="term" value="C:cytoplasm"/>
    <property type="evidence" value="ECO:0007669"/>
    <property type="project" value="TreeGrafter"/>
</dbReference>
<dbReference type="PANTHER" id="PTHR44490">
    <property type="entry name" value="EUKARYOTIC TRANSLATION ELONGATION FACTOR 1 EPSILON-1"/>
    <property type="match status" value="1"/>
</dbReference>
<dbReference type="AlphaFoldDB" id="A0A8S1DKS1"/>
<evidence type="ECO:0000259" key="1">
    <source>
        <dbReference type="PROSITE" id="PS50405"/>
    </source>
</evidence>
<dbReference type="InterPro" id="IPR036282">
    <property type="entry name" value="Glutathione-S-Trfase_C_sf"/>
</dbReference>
<comment type="caution">
    <text evidence="2">The sequence shown here is derived from an EMBL/GenBank/DDBJ whole genome shotgun (WGS) entry which is preliminary data.</text>
</comment>
<dbReference type="InterPro" id="IPR010987">
    <property type="entry name" value="Glutathione-S-Trfase_C-like"/>
</dbReference>
<organism evidence="2 3">
    <name type="scientific">Cloeon dipterum</name>
    <dbReference type="NCBI Taxonomy" id="197152"/>
    <lineage>
        <taxon>Eukaryota</taxon>
        <taxon>Metazoa</taxon>
        <taxon>Ecdysozoa</taxon>
        <taxon>Arthropoda</taxon>
        <taxon>Hexapoda</taxon>
        <taxon>Insecta</taxon>
        <taxon>Pterygota</taxon>
        <taxon>Palaeoptera</taxon>
        <taxon>Ephemeroptera</taxon>
        <taxon>Pisciforma</taxon>
        <taxon>Baetidae</taxon>
        <taxon>Cloeon</taxon>
    </lineage>
</organism>
<dbReference type="OrthoDB" id="19141at2759"/>
<dbReference type="PANTHER" id="PTHR44490:SF1">
    <property type="entry name" value="EUKARYOTIC TRANSLATION ELONGATION FACTOR 1 EPSILON-1"/>
    <property type="match status" value="1"/>
</dbReference>
<evidence type="ECO:0000313" key="3">
    <source>
        <dbReference type="Proteomes" id="UP000494165"/>
    </source>
</evidence>
<dbReference type="PROSITE" id="PS50405">
    <property type="entry name" value="GST_CTER"/>
    <property type="match status" value="1"/>
</dbReference>
<protein>
    <recommendedName>
        <fullName evidence="1">GST C-terminal domain-containing protein</fullName>
    </recommendedName>
</protein>
<proteinExistence type="predicted"/>
<dbReference type="Pfam" id="PF21972">
    <property type="entry name" value="Arc1p_N_like"/>
    <property type="match status" value="1"/>
</dbReference>
<evidence type="ECO:0000313" key="2">
    <source>
        <dbReference type="EMBL" id="CAB3382904.1"/>
    </source>
</evidence>
<gene>
    <name evidence="2" type="ORF">CLODIP_2_CD03445</name>
</gene>
<dbReference type="Proteomes" id="UP000494165">
    <property type="component" value="Unassembled WGS sequence"/>
</dbReference>
<dbReference type="Gene3D" id="1.20.1050.10">
    <property type="match status" value="1"/>
</dbReference>
<dbReference type="GO" id="GO:0017101">
    <property type="term" value="C:aminoacyl-tRNA synthetase multienzyme complex"/>
    <property type="evidence" value="ECO:0007669"/>
    <property type="project" value="InterPro"/>
</dbReference>
<dbReference type="EMBL" id="CADEPI010000287">
    <property type="protein sequence ID" value="CAB3382904.1"/>
    <property type="molecule type" value="Genomic_DNA"/>
</dbReference>
<dbReference type="InterPro" id="IPR053836">
    <property type="entry name" value="Arc1-like_N"/>
</dbReference>